<gene>
    <name evidence="2" type="ORF">ACFOSH_24260</name>
</gene>
<dbReference type="Gene3D" id="3.30.300.30">
    <property type="match status" value="1"/>
</dbReference>
<dbReference type="SUPFAM" id="SSF56801">
    <property type="entry name" value="Acetyl-CoA synthetase-like"/>
    <property type="match status" value="1"/>
</dbReference>
<name>A0ABV7P200_9PSEU</name>
<sequence length="480" mass="51442">MNLRELVRTAAQRRPHAPAVADLSVTLTYAELDAGADAAATALHALGVRAGDRVVLWAEKSADLVVVMQGVLRIGAVYVPVAPANPPERVRRIVDDCGPALVVTERDLVTDVPTATPAKLCERSGTAPPPAVPIAPDDPVYILYTSGSSGTPKGVVLSDRNAMAFVDWATATAGVGEDDRLANHASFNFDLSVFDLYAAFRAGASVHLVPETLAQVAPLLVDFIIESRITVWYSVPSALMQMIDTGELLERGPAELRVCVFAGEPFPLAAVQRLRAQWPSVAMFNWYGPTETNVCTSYQVTKADLDRTDPLPIGRSSCGDTVTLAEDGEIVVSGPTVMLGYRGRAPHRGPYHTGDLGRFDADGELHYSGRRDDLVKVRGHRVEPGEIEAALSLHDDIDRAVVLVIGTGADARLHAVVRPRDGCRPDFAALRRHSAALLPRYMLIDSLQLVQDIPLNANGKVDRVSLASDLLSASTTGETT</sequence>
<protein>
    <submittedName>
        <fullName evidence="2">AMP-binding protein</fullName>
    </submittedName>
</protein>
<proteinExistence type="predicted"/>
<reference evidence="3" key="1">
    <citation type="journal article" date="2019" name="Int. J. Syst. Evol. Microbiol.">
        <title>The Global Catalogue of Microorganisms (GCM) 10K type strain sequencing project: providing services to taxonomists for standard genome sequencing and annotation.</title>
        <authorList>
            <consortium name="The Broad Institute Genomics Platform"/>
            <consortium name="The Broad Institute Genome Sequencing Center for Infectious Disease"/>
            <person name="Wu L."/>
            <person name="Ma J."/>
        </authorList>
    </citation>
    <scope>NUCLEOTIDE SEQUENCE [LARGE SCALE GENOMIC DNA]</scope>
    <source>
        <strain evidence="3">CGMCC 4.7676</strain>
    </source>
</reference>
<keyword evidence="3" id="KW-1185">Reference proteome</keyword>
<dbReference type="InterPro" id="IPR045851">
    <property type="entry name" value="AMP-bd_C_sf"/>
</dbReference>
<dbReference type="Proteomes" id="UP001595645">
    <property type="component" value="Unassembled WGS sequence"/>
</dbReference>
<dbReference type="Pfam" id="PF00501">
    <property type="entry name" value="AMP-binding"/>
    <property type="match status" value="1"/>
</dbReference>
<dbReference type="InterPro" id="IPR000873">
    <property type="entry name" value="AMP-dep_synth/lig_dom"/>
</dbReference>
<accession>A0ABV7P200</accession>
<evidence type="ECO:0000313" key="3">
    <source>
        <dbReference type="Proteomes" id="UP001595645"/>
    </source>
</evidence>
<dbReference type="EMBL" id="JBHRWK010000038">
    <property type="protein sequence ID" value="MFC3452565.1"/>
    <property type="molecule type" value="Genomic_DNA"/>
</dbReference>
<organism evidence="2 3">
    <name type="scientific">Amycolatopsis speibonae</name>
    <dbReference type="NCBI Taxonomy" id="1450224"/>
    <lineage>
        <taxon>Bacteria</taxon>
        <taxon>Bacillati</taxon>
        <taxon>Actinomycetota</taxon>
        <taxon>Actinomycetes</taxon>
        <taxon>Pseudonocardiales</taxon>
        <taxon>Pseudonocardiaceae</taxon>
        <taxon>Amycolatopsis</taxon>
    </lineage>
</organism>
<dbReference type="InterPro" id="IPR042099">
    <property type="entry name" value="ANL_N_sf"/>
</dbReference>
<evidence type="ECO:0000313" key="2">
    <source>
        <dbReference type="EMBL" id="MFC3452565.1"/>
    </source>
</evidence>
<dbReference type="RefSeq" id="WP_378241343.1">
    <property type="nucleotide sequence ID" value="NZ_JBHRWK010000038.1"/>
</dbReference>
<comment type="caution">
    <text evidence="2">The sequence shown here is derived from an EMBL/GenBank/DDBJ whole genome shotgun (WGS) entry which is preliminary data.</text>
</comment>
<dbReference type="PROSITE" id="PS00455">
    <property type="entry name" value="AMP_BINDING"/>
    <property type="match status" value="1"/>
</dbReference>
<dbReference type="PANTHER" id="PTHR45527:SF1">
    <property type="entry name" value="FATTY ACID SYNTHASE"/>
    <property type="match status" value="1"/>
</dbReference>
<dbReference type="PANTHER" id="PTHR45527">
    <property type="entry name" value="NONRIBOSOMAL PEPTIDE SYNTHETASE"/>
    <property type="match status" value="1"/>
</dbReference>
<dbReference type="InterPro" id="IPR020845">
    <property type="entry name" value="AMP-binding_CS"/>
</dbReference>
<evidence type="ECO:0000259" key="1">
    <source>
        <dbReference type="Pfam" id="PF00501"/>
    </source>
</evidence>
<feature type="domain" description="AMP-dependent synthetase/ligase" evidence="1">
    <location>
        <begin position="8"/>
        <end position="341"/>
    </location>
</feature>
<dbReference type="Gene3D" id="3.40.50.12780">
    <property type="entry name" value="N-terminal domain of ligase-like"/>
    <property type="match status" value="1"/>
</dbReference>